<evidence type="ECO:0000313" key="2">
    <source>
        <dbReference type="EMBL" id="SES48895.1"/>
    </source>
</evidence>
<accession>A0A1H9XRV4</accession>
<dbReference type="EMBL" id="FOFT01000017">
    <property type="protein sequence ID" value="SES48895.1"/>
    <property type="molecule type" value="Genomic_DNA"/>
</dbReference>
<evidence type="ECO:0000256" key="1">
    <source>
        <dbReference type="SAM" id="SignalP"/>
    </source>
</evidence>
<dbReference type="AlphaFoldDB" id="A0A1H9XRV4"/>
<organism evidence="2 3">
    <name type="scientific">Lentzea flaviverrucosa</name>
    <dbReference type="NCBI Taxonomy" id="200379"/>
    <lineage>
        <taxon>Bacteria</taxon>
        <taxon>Bacillati</taxon>
        <taxon>Actinomycetota</taxon>
        <taxon>Actinomycetes</taxon>
        <taxon>Pseudonocardiales</taxon>
        <taxon>Pseudonocardiaceae</taxon>
        <taxon>Lentzea</taxon>
    </lineage>
</organism>
<dbReference type="Proteomes" id="UP000199028">
    <property type="component" value="Unassembled WGS sequence"/>
</dbReference>
<reference evidence="3" key="1">
    <citation type="submission" date="2016-10" db="EMBL/GenBank/DDBJ databases">
        <authorList>
            <person name="Varghese N."/>
            <person name="Submissions S."/>
        </authorList>
    </citation>
    <scope>NUCLEOTIDE SEQUENCE [LARGE SCALE GENOMIC DNA]</scope>
    <source>
        <strain evidence="3">CGMCC 4.578</strain>
    </source>
</reference>
<sequence>MNNSIKVGVFFAALLGAMTFGLAGTALAAGTTPPGSYVFGTFEASSSSEAYAGAYQKASEKCINPRPGIVSSHVSQLDRRRFVAIMTVRCW</sequence>
<name>A0A1H9XRV4_9PSEU</name>
<protein>
    <submittedName>
        <fullName evidence="2">Uncharacterized protein</fullName>
    </submittedName>
</protein>
<keyword evidence="3" id="KW-1185">Reference proteome</keyword>
<gene>
    <name evidence="2" type="ORF">SAMN05216195_1178</name>
</gene>
<feature type="chain" id="PRO_5011772453" evidence="1">
    <location>
        <begin position="29"/>
        <end position="91"/>
    </location>
</feature>
<keyword evidence="1" id="KW-0732">Signal</keyword>
<proteinExistence type="predicted"/>
<feature type="signal peptide" evidence="1">
    <location>
        <begin position="1"/>
        <end position="28"/>
    </location>
</feature>
<evidence type="ECO:0000313" key="3">
    <source>
        <dbReference type="Proteomes" id="UP000199028"/>
    </source>
</evidence>